<evidence type="ECO:0000313" key="3">
    <source>
        <dbReference type="Proteomes" id="UP000197468"/>
    </source>
</evidence>
<dbReference type="OrthoDB" id="8778352at2"/>
<name>A0A246IV92_9BURK</name>
<organism evidence="2 3">
    <name type="scientific">Roseateles aquatilis</name>
    <dbReference type="NCBI Taxonomy" id="431061"/>
    <lineage>
        <taxon>Bacteria</taxon>
        <taxon>Pseudomonadati</taxon>
        <taxon>Pseudomonadota</taxon>
        <taxon>Betaproteobacteria</taxon>
        <taxon>Burkholderiales</taxon>
        <taxon>Sphaerotilaceae</taxon>
        <taxon>Roseateles</taxon>
    </lineage>
</organism>
<dbReference type="RefSeq" id="WP_088387906.1">
    <property type="nucleotide sequence ID" value="NZ_NIOF01000018.1"/>
</dbReference>
<proteinExistence type="predicted"/>
<sequence>MILKFLIDECLSPALVNIAIRAGHVASTCVRDRGWSGMKDHQLIERVVAEDFTLVTRNSIDFRGNGPDDLGGEHARQPIHAGLVCLNSEAPLTKALQVALFEYTLDLIASHGADLVNQALDVFLMPDESVRWHRYAIPAG</sequence>
<evidence type="ECO:0000259" key="1">
    <source>
        <dbReference type="Pfam" id="PF18480"/>
    </source>
</evidence>
<dbReference type="InterPro" id="IPR041049">
    <property type="entry name" value="DUF5615"/>
</dbReference>
<keyword evidence="3" id="KW-1185">Reference proteome</keyword>
<dbReference type="Pfam" id="PF18480">
    <property type="entry name" value="DUF5615"/>
    <property type="match status" value="1"/>
</dbReference>
<feature type="domain" description="DUF5615" evidence="1">
    <location>
        <begin position="4"/>
        <end position="63"/>
    </location>
</feature>
<comment type="caution">
    <text evidence="2">The sequence shown here is derived from an EMBL/GenBank/DDBJ whole genome shotgun (WGS) entry which is preliminary data.</text>
</comment>
<evidence type="ECO:0000313" key="2">
    <source>
        <dbReference type="EMBL" id="OWQ84123.1"/>
    </source>
</evidence>
<gene>
    <name evidence="2" type="ORF">CDN99_24910</name>
</gene>
<accession>A0A246IV92</accession>
<dbReference type="AlphaFoldDB" id="A0A246IV92"/>
<protein>
    <recommendedName>
        <fullName evidence="1">DUF5615 domain-containing protein</fullName>
    </recommendedName>
</protein>
<dbReference type="EMBL" id="NIOF01000018">
    <property type="protein sequence ID" value="OWQ84123.1"/>
    <property type="molecule type" value="Genomic_DNA"/>
</dbReference>
<dbReference type="Proteomes" id="UP000197468">
    <property type="component" value="Unassembled WGS sequence"/>
</dbReference>
<reference evidence="2 3" key="1">
    <citation type="journal article" date="2008" name="Int. J. Syst. Evol. Microbiol.">
        <title>Description of Roseateles aquatilis sp. nov. and Roseateles terrae sp. nov., in the class Betaproteobacteria, and emended description of the genus Roseateles.</title>
        <authorList>
            <person name="Gomila M."/>
            <person name="Bowien B."/>
            <person name="Falsen E."/>
            <person name="Moore E.R."/>
            <person name="Lalucat J."/>
        </authorList>
    </citation>
    <scope>NUCLEOTIDE SEQUENCE [LARGE SCALE GENOMIC DNA]</scope>
    <source>
        <strain evidence="2 3">CCUG 48205</strain>
    </source>
</reference>